<protein>
    <submittedName>
        <fullName evidence="3">SAM-dependent methyltransferase</fullName>
    </submittedName>
</protein>
<dbReference type="InterPro" id="IPR036390">
    <property type="entry name" value="WH_DNA-bd_sf"/>
</dbReference>
<dbReference type="GO" id="GO:0008168">
    <property type="term" value="F:methyltransferase activity"/>
    <property type="evidence" value="ECO:0007669"/>
    <property type="project" value="UniProtKB-KW"/>
</dbReference>
<dbReference type="GO" id="GO:0046983">
    <property type="term" value="F:protein dimerization activity"/>
    <property type="evidence" value="ECO:0007669"/>
    <property type="project" value="InterPro"/>
</dbReference>
<sequence>MMTPSALFDLIQAPIRWEILRAALELGIVDDLADGGGRTVAETAAALSLDPRRTGLLLNAMTALGICRADGGRYSLPEDLAPYLCRDGARSMRDLLLTIVRVRHGDVTDLVRQGDPGGGPDMASPAFWDRSADSLRAFHRAMGTETALSVLRGLPEWASARRILDLGAGSERLALALAAEAPAGRAVTVLDLPPMADRIRSALARSPHGGGAGAGVQVIAGDFNAVPFGGPYDVIWAAMTLYFARDLGAVLTAARQALASGGVFVSFHEGLSEDRTGPETHVIGRLVPSLRGRDPSFHHGQIAAALRQAGFPQVDSVPVETPFGPMQADIARVPPP</sequence>
<accession>A0A7W9ZIJ3</accession>
<dbReference type="InterPro" id="IPR016461">
    <property type="entry name" value="COMT-like"/>
</dbReference>
<keyword evidence="3" id="KW-0489">Methyltransferase</keyword>
<dbReference type="RefSeq" id="WP_260402571.1">
    <property type="nucleotide sequence ID" value="NZ_JACIIX010000017.1"/>
</dbReference>
<dbReference type="Pfam" id="PF08100">
    <property type="entry name" value="Dimerisation"/>
    <property type="match status" value="1"/>
</dbReference>
<dbReference type="GO" id="GO:0032259">
    <property type="term" value="P:methylation"/>
    <property type="evidence" value="ECO:0007669"/>
    <property type="project" value="UniProtKB-KW"/>
</dbReference>
<dbReference type="InterPro" id="IPR036388">
    <property type="entry name" value="WH-like_DNA-bd_sf"/>
</dbReference>
<evidence type="ECO:0000259" key="1">
    <source>
        <dbReference type="Pfam" id="PF08100"/>
    </source>
</evidence>
<reference evidence="3 4" key="1">
    <citation type="submission" date="2020-08" db="EMBL/GenBank/DDBJ databases">
        <title>Genomic Encyclopedia of Type Strains, Phase IV (KMG-IV): sequencing the most valuable type-strain genomes for metagenomic binning, comparative biology and taxonomic classification.</title>
        <authorList>
            <person name="Goeker M."/>
        </authorList>
    </citation>
    <scope>NUCLEOTIDE SEQUENCE [LARGE SCALE GENOMIC DNA]</scope>
    <source>
        <strain evidence="3 4">DSM 11590</strain>
    </source>
</reference>
<proteinExistence type="predicted"/>
<dbReference type="Pfam" id="PF08241">
    <property type="entry name" value="Methyltransf_11"/>
    <property type="match status" value="1"/>
</dbReference>
<name>A0A7W9ZIJ3_NOVIT</name>
<keyword evidence="4" id="KW-1185">Reference proteome</keyword>
<dbReference type="InterPro" id="IPR012967">
    <property type="entry name" value="COMT_dimerisation"/>
</dbReference>
<dbReference type="Gene3D" id="1.10.10.10">
    <property type="entry name" value="Winged helix-like DNA-binding domain superfamily/Winged helix DNA-binding domain"/>
    <property type="match status" value="1"/>
</dbReference>
<dbReference type="InterPro" id="IPR013216">
    <property type="entry name" value="Methyltransf_11"/>
</dbReference>
<dbReference type="AlphaFoldDB" id="A0A7W9ZIJ3"/>
<keyword evidence="3" id="KW-0808">Transferase</keyword>
<dbReference type="Gene3D" id="3.40.50.150">
    <property type="entry name" value="Vaccinia Virus protein VP39"/>
    <property type="match status" value="1"/>
</dbReference>
<dbReference type="EMBL" id="JACIIX010000017">
    <property type="protein sequence ID" value="MBB6212138.1"/>
    <property type="molecule type" value="Genomic_DNA"/>
</dbReference>
<organism evidence="3 4">
    <name type="scientific">Novispirillum itersonii</name>
    <name type="common">Aquaspirillum itersonii</name>
    <dbReference type="NCBI Taxonomy" id="189"/>
    <lineage>
        <taxon>Bacteria</taxon>
        <taxon>Pseudomonadati</taxon>
        <taxon>Pseudomonadota</taxon>
        <taxon>Alphaproteobacteria</taxon>
        <taxon>Rhodospirillales</taxon>
        <taxon>Novispirillaceae</taxon>
        <taxon>Novispirillum</taxon>
    </lineage>
</organism>
<dbReference type="SUPFAM" id="SSF46785">
    <property type="entry name" value="Winged helix' DNA-binding domain"/>
    <property type="match status" value="1"/>
</dbReference>
<dbReference type="Proteomes" id="UP000544872">
    <property type="component" value="Unassembled WGS sequence"/>
</dbReference>
<dbReference type="InterPro" id="IPR029063">
    <property type="entry name" value="SAM-dependent_MTases_sf"/>
</dbReference>
<evidence type="ECO:0000313" key="4">
    <source>
        <dbReference type="Proteomes" id="UP000544872"/>
    </source>
</evidence>
<dbReference type="PROSITE" id="PS51683">
    <property type="entry name" value="SAM_OMT_II"/>
    <property type="match status" value="1"/>
</dbReference>
<feature type="domain" description="O-methyltransferase dimerisation" evidence="1">
    <location>
        <begin position="10"/>
        <end position="76"/>
    </location>
</feature>
<gene>
    <name evidence="3" type="ORF">FHS48_003586</name>
</gene>
<dbReference type="CDD" id="cd02440">
    <property type="entry name" value="AdoMet_MTases"/>
    <property type="match status" value="1"/>
</dbReference>
<comment type="caution">
    <text evidence="3">The sequence shown here is derived from an EMBL/GenBank/DDBJ whole genome shotgun (WGS) entry which is preliminary data.</text>
</comment>
<feature type="domain" description="Methyltransferase type 11" evidence="2">
    <location>
        <begin position="164"/>
        <end position="265"/>
    </location>
</feature>
<dbReference type="SUPFAM" id="SSF53335">
    <property type="entry name" value="S-adenosyl-L-methionine-dependent methyltransferases"/>
    <property type="match status" value="1"/>
</dbReference>
<evidence type="ECO:0000313" key="3">
    <source>
        <dbReference type="EMBL" id="MBB6212138.1"/>
    </source>
</evidence>
<evidence type="ECO:0000259" key="2">
    <source>
        <dbReference type="Pfam" id="PF08241"/>
    </source>
</evidence>